<dbReference type="EMBL" id="FNVQ01000002">
    <property type="protein sequence ID" value="SEG54331.1"/>
    <property type="molecule type" value="Genomic_DNA"/>
</dbReference>
<evidence type="ECO:0000313" key="7">
    <source>
        <dbReference type="EMBL" id="SEG54331.1"/>
    </source>
</evidence>
<gene>
    <name evidence="7" type="ORF">SAMN05444390_102322</name>
</gene>
<dbReference type="Pfam" id="PF03466">
    <property type="entry name" value="LysR_substrate"/>
    <property type="match status" value="1"/>
</dbReference>
<dbReference type="PANTHER" id="PTHR30293">
    <property type="entry name" value="TRANSCRIPTIONAL REGULATORY PROTEIN NAC-RELATED"/>
    <property type="match status" value="1"/>
</dbReference>
<comment type="similarity">
    <text evidence="1">Belongs to the LysR transcriptional regulatory family.</text>
</comment>
<dbReference type="InterPro" id="IPR005119">
    <property type="entry name" value="LysR_subst-bd"/>
</dbReference>
<dbReference type="AlphaFoldDB" id="A0A1H6B0C2"/>
<evidence type="ECO:0000256" key="2">
    <source>
        <dbReference type="ARBA" id="ARBA00023015"/>
    </source>
</evidence>
<dbReference type="InterPro" id="IPR036388">
    <property type="entry name" value="WH-like_DNA-bd_sf"/>
</dbReference>
<dbReference type="Gene3D" id="3.40.190.290">
    <property type="match status" value="1"/>
</dbReference>
<dbReference type="SUPFAM" id="SSF46785">
    <property type="entry name" value="Winged helix' DNA-binding domain"/>
    <property type="match status" value="1"/>
</dbReference>
<keyword evidence="4" id="KW-0010">Activator</keyword>
<proteinExistence type="inferred from homology"/>
<dbReference type="InterPro" id="IPR000847">
    <property type="entry name" value="LysR_HTH_N"/>
</dbReference>
<accession>A0A1H6B0C2</accession>
<dbReference type="GO" id="GO:2000142">
    <property type="term" value="P:regulation of DNA-templated transcription initiation"/>
    <property type="evidence" value="ECO:0007669"/>
    <property type="project" value="TreeGrafter"/>
</dbReference>
<evidence type="ECO:0000256" key="4">
    <source>
        <dbReference type="ARBA" id="ARBA00023159"/>
    </source>
</evidence>
<evidence type="ECO:0000256" key="3">
    <source>
        <dbReference type="ARBA" id="ARBA00023125"/>
    </source>
</evidence>
<dbReference type="PANTHER" id="PTHR30293:SF2">
    <property type="entry name" value="TRANSCRIPTIONAL ACTIVATOR PROTEIN NHAR"/>
    <property type="match status" value="1"/>
</dbReference>
<dbReference type="RefSeq" id="WP_104003419.1">
    <property type="nucleotide sequence ID" value="NZ_FNVQ01000002.1"/>
</dbReference>
<organism evidence="7 8">
    <name type="scientific">Marinobacterium lutimaris</name>
    <dbReference type="NCBI Taxonomy" id="568106"/>
    <lineage>
        <taxon>Bacteria</taxon>
        <taxon>Pseudomonadati</taxon>
        <taxon>Pseudomonadota</taxon>
        <taxon>Gammaproteobacteria</taxon>
        <taxon>Oceanospirillales</taxon>
        <taxon>Oceanospirillaceae</taxon>
        <taxon>Marinobacterium</taxon>
    </lineage>
</organism>
<dbReference type="NCBIfam" id="NF008284">
    <property type="entry name" value="PRK11062.1"/>
    <property type="match status" value="1"/>
</dbReference>
<dbReference type="Pfam" id="PF00126">
    <property type="entry name" value="HTH_1"/>
    <property type="match status" value="1"/>
</dbReference>
<evidence type="ECO:0000256" key="5">
    <source>
        <dbReference type="ARBA" id="ARBA00023163"/>
    </source>
</evidence>
<dbReference type="Proteomes" id="UP000236745">
    <property type="component" value="Unassembled WGS sequence"/>
</dbReference>
<name>A0A1H6B0C2_9GAMM</name>
<evidence type="ECO:0000259" key="6">
    <source>
        <dbReference type="PROSITE" id="PS50931"/>
    </source>
</evidence>
<sequence>MRIHNLNFRHLRYFMVVAQEGTIARASKRLNLTPQTISGQLKVLEEMLEIELFERHGRRLDLTDAGRQALEYAEEIFNLGEAMQLQLHHAGNSRINCAVGIADVVPKSIAYKLLAPALELDDPVHLECREGSMESLLGDLIANRVDLILADRPIDASTHVRAYNHLLGETGISMFASPSLAKRYRPDFPHGLNGAPLLLPTDDTVAGANIMKWFRARHIEPSIRVECVDSALIDIFGQAGTGLFCGPSVLESELQRQHSVETIGRLEGIRERYYAISLERQIRHPGVQAITHRARELLLETGQETALAEESAD</sequence>
<dbReference type="SUPFAM" id="SSF53850">
    <property type="entry name" value="Periplasmic binding protein-like II"/>
    <property type="match status" value="1"/>
</dbReference>
<dbReference type="Gene3D" id="1.10.10.10">
    <property type="entry name" value="Winged helix-like DNA-binding domain superfamily/Winged helix DNA-binding domain"/>
    <property type="match status" value="1"/>
</dbReference>
<reference evidence="7 8" key="1">
    <citation type="submission" date="2016-10" db="EMBL/GenBank/DDBJ databases">
        <authorList>
            <person name="de Groot N.N."/>
        </authorList>
    </citation>
    <scope>NUCLEOTIDE SEQUENCE [LARGE SCALE GENOMIC DNA]</scope>
    <source>
        <strain evidence="7 8">DSM 22012</strain>
    </source>
</reference>
<protein>
    <submittedName>
        <fullName evidence="7">Transcriptional regulator, LysR family</fullName>
    </submittedName>
</protein>
<dbReference type="GO" id="GO:0003700">
    <property type="term" value="F:DNA-binding transcription factor activity"/>
    <property type="evidence" value="ECO:0007669"/>
    <property type="project" value="InterPro"/>
</dbReference>
<dbReference type="PROSITE" id="PS50931">
    <property type="entry name" value="HTH_LYSR"/>
    <property type="match status" value="1"/>
</dbReference>
<keyword evidence="2" id="KW-0805">Transcription regulation</keyword>
<dbReference type="OrthoDB" id="464481at2"/>
<dbReference type="FunFam" id="1.10.10.10:FF:000001">
    <property type="entry name" value="LysR family transcriptional regulator"/>
    <property type="match status" value="1"/>
</dbReference>
<dbReference type="GO" id="GO:0003677">
    <property type="term" value="F:DNA binding"/>
    <property type="evidence" value="ECO:0007669"/>
    <property type="project" value="UniProtKB-KW"/>
</dbReference>
<dbReference type="InterPro" id="IPR036390">
    <property type="entry name" value="WH_DNA-bd_sf"/>
</dbReference>
<keyword evidence="8" id="KW-1185">Reference proteome</keyword>
<evidence type="ECO:0000256" key="1">
    <source>
        <dbReference type="ARBA" id="ARBA00009437"/>
    </source>
</evidence>
<keyword evidence="3" id="KW-0238">DNA-binding</keyword>
<keyword evidence="5" id="KW-0804">Transcription</keyword>
<feature type="domain" description="HTH lysR-type" evidence="6">
    <location>
        <begin position="6"/>
        <end position="63"/>
    </location>
</feature>
<evidence type="ECO:0000313" key="8">
    <source>
        <dbReference type="Proteomes" id="UP000236745"/>
    </source>
</evidence>